<name>A0A6J7I209_9ZZZZ</name>
<proteinExistence type="predicted"/>
<gene>
    <name evidence="1" type="ORF">UFOPK3674_00772</name>
</gene>
<organism evidence="1">
    <name type="scientific">freshwater metagenome</name>
    <dbReference type="NCBI Taxonomy" id="449393"/>
    <lineage>
        <taxon>unclassified sequences</taxon>
        <taxon>metagenomes</taxon>
        <taxon>ecological metagenomes</taxon>
    </lineage>
</organism>
<reference evidence="1" key="1">
    <citation type="submission" date="2020-05" db="EMBL/GenBank/DDBJ databases">
        <authorList>
            <person name="Chiriac C."/>
            <person name="Salcher M."/>
            <person name="Ghai R."/>
            <person name="Kavagutti S V."/>
        </authorList>
    </citation>
    <scope>NUCLEOTIDE SEQUENCE</scope>
</reference>
<accession>A0A6J7I209</accession>
<dbReference type="EMBL" id="CAFBMX010000003">
    <property type="protein sequence ID" value="CAB4924687.1"/>
    <property type="molecule type" value="Genomic_DNA"/>
</dbReference>
<evidence type="ECO:0000313" key="1">
    <source>
        <dbReference type="EMBL" id="CAB4924687.1"/>
    </source>
</evidence>
<protein>
    <submittedName>
        <fullName evidence="1">Unannotated protein</fullName>
    </submittedName>
</protein>
<sequence length="60" mass="6311">MALVSGRPEHSPEAEPVLLERRGPSVVLTLDDASEVAFDLVEIQQAIAGMTAPVVLRSAA</sequence>
<dbReference type="AlphaFoldDB" id="A0A6J7I209"/>